<proteinExistence type="predicted"/>
<evidence type="ECO:0000313" key="1">
    <source>
        <dbReference type="EMBL" id="CAG8853182.1"/>
    </source>
</evidence>
<sequence>CGNGNHNEVTKVINKAHELDLQNRFINSKCSKYMLSNDQIEETEQKIGLFT</sequence>
<feature type="non-terminal residue" evidence="1">
    <location>
        <position position="51"/>
    </location>
</feature>
<feature type="non-terminal residue" evidence="1">
    <location>
        <position position="1"/>
    </location>
</feature>
<reference evidence="1 2" key="1">
    <citation type="submission" date="2021-06" db="EMBL/GenBank/DDBJ databases">
        <authorList>
            <person name="Kallberg Y."/>
            <person name="Tangrot J."/>
            <person name="Rosling A."/>
        </authorList>
    </citation>
    <scope>NUCLEOTIDE SEQUENCE [LARGE SCALE GENOMIC DNA]</scope>
    <source>
        <strain evidence="1 2">120-4 pot B 10/14</strain>
    </source>
</reference>
<protein>
    <submittedName>
        <fullName evidence="1">36479_t:CDS:1</fullName>
    </submittedName>
</protein>
<comment type="caution">
    <text evidence="1">The sequence shown here is derived from an EMBL/GenBank/DDBJ whole genome shotgun (WGS) entry which is preliminary data.</text>
</comment>
<keyword evidence="2" id="KW-1185">Reference proteome</keyword>
<dbReference type="EMBL" id="CAJVQB010121091">
    <property type="protein sequence ID" value="CAG8853182.1"/>
    <property type="molecule type" value="Genomic_DNA"/>
</dbReference>
<dbReference type="Pfam" id="PF12569">
    <property type="entry name" value="NatA_aux_su"/>
    <property type="match status" value="1"/>
</dbReference>
<organism evidence="1 2">
    <name type="scientific">Gigaspora margarita</name>
    <dbReference type="NCBI Taxonomy" id="4874"/>
    <lineage>
        <taxon>Eukaryota</taxon>
        <taxon>Fungi</taxon>
        <taxon>Fungi incertae sedis</taxon>
        <taxon>Mucoromycota</taxon>
        <taxon>Glomeromycotina</taxon>
        <taxon>Glomeromycetes</taxon>
        <taxon>Diversisporales</taxon>
        <taxon>Gigasporaceae</taxon>
        <taxon>Gigaspora</taxon>
    </lineage>
</organism>
<accession>A0ABN7XE46</accession>
<gene>
    <name evidence="1" type="ORF">GMARGA_LOCUS42003</name>
</gene>
<dbReference type="InterPro" id="IPR021183">
    <property type="entry name" value="NatA_aux_su"/>
</dbReference>
<dbReference type="Proteomes" id="UP000789901">
    <property type="component" value="Unassembled WGS sequence"/>
</dbReference>
<dbReference type="Gene3D" id="1.25.40.1040">
    <property type="match status" value="1"/>
</dbReference>
<evidence type="ECO:0000313" key="2">
    <source>
        <dbReference type="Proteomes" id="UP000789901"/>
    </source>
</evidence>
<name>A0ABN7XE46_GIGMA</name>